<gene>
    <name evidence="1" type="ORF">B9T62_37735</name>
</gene>
<proteinExistence type="predicted"/>
<dbReference type="KEGG" id="pdh:B9T62_37735"/>
<name>A0A2Z2KIC3_9BACL</name>
<evidence type="ECO:0000313" key="1">
    <source>
        <dbReference type="EMBL" id="ASA25954.1"/>
    </source>
</evidence>
<protein>
    <submittedName>
        <fullName evidence="1">Uncharacterized protein</fullName>
    </submittedName>
</protein>
<dbReference type="OrthoDB" id="2085833at2"/>
<reference evidence="1 2" key="1">
    <citation type="submission" date="2017-06" db="EMBL/GenBank/DDBJ databases">
        <title>Complete genome sequence of Paenibacillus donghaensis KCTC 13049T isolated from East Sea sediment, South Korea.</title>
        <authorList>
            <person name="Jung B.K."/>
            <person name="Hong S.-J."/>
            <person name="Shin J.-H."/>
        </authorList>
    </citation>
    <scope>NUCLEOTIDE SEQUENCE [LARGE SCALE GENOMIC DNA]</scope>
    <source>
        <strain evidence="1 2">KCTC 13049</strain>
    </source>
</reference>
<keyword evidence="2" id="KW-1185">Reference proteome</keyword>
<dbReference type="AlphaFoldDB" id="A0A2Z2KIC3"/>
<dbReference type="Proteomes" id="UP000249890">
    <property type="component" value="Chromosome"/>
</dbReference>
<accession>A0A2Z2KIC3</accession>
<evidence type="ECO:0000313" key="2">
    <source>
        <dbReference type="Proteomes" id="UP000249890"/>
    </source>
</evidence>
<dbReference type="RefSeq" id="WP_087919913.1">
    <property type="nucleotide sequence ID" value="NZ_CP021780.1"/>
</dbReference>
<organism evidence="1 2">
    <name type="scientific">Paenibacillus donghaensis</name>
    <dbReference type="NCBI Taxonomy" id="414771"/>
    <lineage>
        <taxon>Bacteria</taxon>
        <taxon>Bacillati</taxon>
        <taxon>Bacillota</taxon>
        <taxon>Bacilli</taxon>
        <taxon>Bacillales</taxon>
        <taxon>Paenibacillaceae</taxon>
        <taxon>Paenibacillus</taxon>
    </lineage>
</organism>
<sequence>MQCFIGIVPPQDYKESIIHFQNQWSSNQLPQVWFALLDSGVLNAIKHHDIYEPIIKLFERGGGQISIHHHELVGGFGAFPRTISAGRGDMGQFDISDQALQQIRAPIELHHQDPLSSTL</sequence>
<dbReference type="EMBL" id="CP021780">
    <property type="protein sequence ID" value="ASA25954.1"/>
    <property type="molecule type" value="Genomic_DNA"/>
</dbReference>